<evidence type="ECO:0000256" key="1">
    <source>
        <dbReference type="SAM" id="Phobius"/>
    </source>
</evidence>
<name>A0A099YFA1_LIMMU</name>
<protein>
    <submittedName>
        <fullName evidence="2">Uncharacterized protein</fullName>
    </submittedName>
</protein>
<dbReference type="AlphaFoldDB" id="A0A099YFA1"/>
<organism evidence="2 3">
    <name type="scientific">Limosilactobacillus mucosae</name>
    <name type="common">Lactobacillus mucosae</name>
    <dbReference type="NCBI Taxonomy" id="97478"/>
    <lineage>
        <taxon>Bacteria</taxon>
        <taxon>Bacillati</taxon>
        <taxon>Bacillota</taxon>
        <taxon>Bacilli</taxon>
        <taxon>Lactobacillales</taxon>
        <taxon>Lactobacillaceae</taxon>
        <taxon>Limosilactobacillus</taxon>
    </lineage>
</organism>
<comment type="caution">
    <text evidence="2">The sequence shown here is derived from an EMBL/GenBank/DDBJ whole genome shotgun (WGS) entry which is preliminary data.</text>
</comment>
<dbReference type="Proteomes" id="UP000030001">
    <property type="component" value="Unassembled WGS sequence"/>
</dbReference>
<sequence>MSLSKEQAACLRLVQQDGKAAAREMYNSENKIFQDLYSNNFFNSNMGVVNGELEVVDLSLSAKGQKELSLYIENKRAEFKSNFVFPLLVSISSAIVGALITYLLMK</sequence>
<evidence type="ECO:0000313" key="3">
    <source>
        <dbReference type="Proteomes" id="UP000030001"/>
    </source>
</evidence>
<feature type="transmembrane region" description="Helical" evidence="1">
    <location>
        <begin position="83"/>
        <end position="105"/>
    </location>
</feature>
<reference evidence="2 3" key="1">
    <citation type="submission" date="2014-09" db="EMBL/GenBank/DDBJ databases">
        <title>Lactobacillus mucosae CRL573 Genome Sequencing.</title>
        <authorList>
            <person name="Bleckwedel J."/>
            <person name="Teran L.C."/>
            <person name="Bonacina J."/>
            <person name="Saavedra L."/>
            <person name="Mozzi F.B."/>
            <person name="Raya R.R."/>
        </authorList>
    </citation>
    <scope>NUCLEOTIDE SEQUENCE [LARGE SCALE GENOMIC DNA]</scope>
    <source>
        <strain evidence="2 3">CRL573</strain>
    </source>
</reference>
<keyword evidence="1" id="KW-0812">Transmembrane</keyword>
<proteinExistence type="predicted"/>
<keyword evidence="1" id="KW-0472">Membrane</keyword>
<dbReference type="EMBL" id="JROC01000026">
    <property type="protein sequence ID" value="KGL67245.1"/>
    <property type="molecule type" value="Genomic_DNA"/>
</dbReference>
<gene>
    <name evidence="2" type="ORF">LX03_02865</name>
</gene>
<accession>A0A099YFA1</accession>
<keyword evidence="1" id="KW-1133">Transmembrane helix</keyword>
<evidence type="ECO:0000313" key="2">
    <source>
        <dbReference type="EMBL" id="KGL67245.1"/>
    </source>
</evidence>